<keyword evidence="3 7" id="KW-0812">Transmembrane</keyword>
<dbReference type="PANTHER" id="PTHR42826">
    <property type="entry name" value="DICARBOXYLATE TRANSPORTER 2.1, CHLOROPLASTIC"/>
    <property type="match status" value="1"/>
</dbReference>
<evidence type="ECO:0000256" key="5">
    <source>
        <dbReference type="ARBA" id="ARBA00022989"/>
    </source>
</evidence>
<protein>
    <submittedName>
        <fullName evidence="9">Putative sodium/sulfate symporter</fullName>
    </submittedName>
    <submittedName>
        <fullName evidence="8">Solute carrier family 13</fullName>
    </submittedName>
</protein>
<name>A0A251RQH1_HELAN</name>
<keyword evidence="5 7" id="KW-1133">Transmembrane helix</keyword>
<evidence type="ECO:0000256" key="6">
    <source>
        <dbReference type="ARBA" id="ARBA00023136"/>
    </source>
</evidence>
<dbReference type="GO" id="GO:0009706">
    <property type="term" value="C:chloroplast inner membrane"/>
    <property type="evidence" value="ECO:0007669"/>
    <property type="project" value="UniProtKB-SubCell"/>
</dbReference>
<dbReference type="OMA" id="AGQTTHI"/>
<accession>A0A251RQH1</accession>
<dbReference type="EMBL" id="CM007906">
    <property type="protein sequence ID" value="OTF86547.1"/>
    <property type="molecule type" value="Genomic_DNA"/>
</dbReference>
<feature type="transmembrane region" description="Helical" evidence="7">
    <location>
        <begin position="30"/>
        <end position="52"/>
    </location>
</feature>
<dbReference type="Proteomes" id="UP000215914">
    <property type="component" value="Chromosome 17"/>
</dbReference>
<dbReference type="Gramene" id="mRNA:HanXRQr2_Chr17g0803911">
    <property type="protein sequence ID" value="mRNA:HanXRQr2_Chr17g0803911"/>
    <property type="gene ID" value="HanXRQr2_Chr17g0803911"/>
</dbReference>
<dbReference type="GO" id="GO:0015140">
    <property type="term" value="F:malate transmembrane transporter activity"/>
    <property type="evidence" value="ECO:0007669"/>
    <property type="project" value="UniProtKB-ARBA"/>
</dbReference>
<dbReference type="AlphaFoldDB" id="A0A251RQH1"/>
<keyword evidence="4" id="KW-0934">Plastid</keyword>
<evidence type="ECO:0000256" key="4">
    <source>
        <dbReference type="ARBA" id="ARBA00022780"/>
    </source>
</evidence>
<evidence type="ECO:0000313" key="10">
    <source>
        <dbReference type="Proteomes" id="UP000215914"/>
    </source>
</evidence>
<evidence type="ECO:0000256" key="3">
    <source>
        <dbReference type="ARBA" id="ARBA00022692"/>
    </source>
</evidence>
<keyword evidence="10" id="KW-1185">Reference proteome</keyword>
<gene>
    <name evidence="9" type="ORF">HannXRQ_Chr17g0551941</name>
    <name evidence="8" type="ORF">HanXRQr2_Chr17g0803911</name>
</gene>
<reference evidence="9" key="2">
    <citation type="submission" date="2017-02" db="EMBL/GenBank/DDBJ databases">
        <title>Sunflower complete genome.</title>
        <authorList>
            <person name="Langlade N."/>
            <person name="Munos S."/>
        </authorList>
    </citation>
    <scope>NUCLEOTIDE SEQUENCE [LARGE SCALE GENOMIC DNA]</scope>
    <source>
        <tissue evidence="9">Leaves</tissue>
    </source>
</reference>
<organism evidence="9 10">
    <name type="scientific">Helianthus annuus</name>
    <name type="common">Common sunflower</name>
    <dbReference type="NCBI Taxonomy" id="4232"/>
    <lineage>
        <taxon>Eukaryota</taxon>
        <taxon>Viridiplantae</taxon>
        <taxon>Streptophyta</taxon>
        <taxon>Embryophyta</taxon>
        <taxon>Tracheophyta</taxon>
        <taxon>Spermatophyta</taxon>
        <taxon>Magnoliopsida</taxon>
        <taxon>eudicotyledons</taxon>
        <taxon>Gunneridae</taxon>
        <taxon>Pentapetalae</taxon>
        <taxon>asterids</taxon>
        <taxon>campanulids</taxon>
        <taxon>Asterales</taxon>
        <taxon>Asteraceae</taxon>
        <taxon>Asteroideae</taxon>
        <taxon>Heliantheae alliance</taxon>
        <taxon>Heliantheae</taxon>
        <taxon>Helianthus</taxon>
    </lineage>
</organism>
<proteinExistence type="inferred from homology"/>
<dbReference type="InterPro" id="IPR030676">
    <property type="entry name" value="CitT-rel"/>
</dbReference>
<sequence length="120" mass="13863">MMGLYILLILGMLSWMTALIKKLAWDTLTWFAVFLGMRYQLMLLGVIPWVYGTFILRSVYFFIDYLFAGQTTHIGALYQAILPMHIKANVLKTLYGLLLVYNTNLFGALTHYRHGQALIH</sequence>
<keyword evidence="6 7" id="KW-0472">Membrane</keyword>
<dbReference type="InterPro" id="IPR001898">
    <property type="entry name" value="SLC13A/DASS"/>
</dbReference>
<comment type="subcellular location">
    <subcellularLocation>
        <location evidence="1">Plastid</location>
        <location evidence="1">Chloroplast inner membrane</location>
        <topology evidence="1">Multi-pass membrane protein</topology>
    </subcellularLocation>
</comment>
<reference evidence="8" key="3">
    <citation type="submission" date="2020-06" db="EMBL/GenBank/DDBJ databases">
        <title>Helianthus annuus Genome sequencing and assembly Release 2.</title>
        <authorList>
            <person name="Gouzy J."/>
            <person name="Langlade N."/>
            <person name="Munos S."/>
        </authorList>
    </citation>
    <scope>NUCLEOTIDE SEQUENCE</scope>
    <source>
        <tissue evidence="8">Leaves</tissue>
    </source>
</reference>
<evidence type="ECO:0000256" key="7">
    <source>
        <dbReference type="SAM" id="Phobius"/>
    </source>
</evidence>
<comment type="similarity">
    <text evidence="2">Belongs to the SLC13A/DASS transporter (TC 2.A.47) family. DIT1 subfamily.</text>
</comment>
<evidence type="ECO:0000313" key="8">
    <source>
        <dbReference type="EMBL" id="KAF5755538.1"/>
    </source>
</evidence>
<keyword evidence="4" id="KW-1001">Plastid inner membrane</keyword>
<dbReference type="Pfam" id="PF00939">
    <property type="entry name" value="Na_sulph_symp"/>
    <property type="match status" value="1"/>
</dbReference>
<dbReference type="EMBL" id="MNCJ02000332">
    <property type="protein sequence ID" value="KAF5755538.1"/>
    <property type="molecule type" value="Genomic_DNA"/>
</dbReference>
<evidence type="ECO:0000256" key="1">
    <source>
        <dbReference type="ARBA" id="ARBA00004478"/>
    </source>
</evidence>
<evidence type="ECO:0000256" key="2">
    <source>
        <dbReference type="ARBA" id="ARBA00007349"/>
    </source>
</evidence>
<dbReference type="STRING" id="4232.A0A251RQH1"/>
<evidence type="ECO:0000313" key="9">
    <source>
        <dbReference type="EMBL" id="OTF86547.1"/>
    </source>
</evidence>
<dbReference type="InParanoid" id="A0A251RQH1"/>
<reference evidence="8 10" key="1">
    <citation type="journal article" date="2017" name="Nature">
        <title>The sunflower genome provides insights into oil metabolism, flowering and Asterid evolution.</title>
        <authorList>
            <person name="Badouin H."/>
            <person name="Gouzy J."/>
            <person name="Grassa C.J."/>
            <person name="Murat F."/>
            <person name="Staton S.E."/>
            <person name="Cottret L."/>
            <person name="Lelandais-Briere C."/>
            <person name="Owens G.L."/>
            <person name="Carrere S."/>
            <person name="Mayjonade B."/>
            <person name="Legrand L."/>
            <person name="Gill N."/>
            <person name="Kane N.C."/>
            <person name="Bowers J.E."/>
            <person name="Hubner S."/>
            <person name="Bellec A."/>
            <person name="Berard A."/>
            <person name="Berges H."/>
            <person name="Blanchet N."/>
            <person name="Boniface M.C."/>
            <person name="Brunel D."/>
            <person name="Catrice O."/>
            <person name="Chaidir N."/>
            <person name="Claudel C."/>
            <person name="Donnadieu C."/>
            <person name="Faraut T."/>
            <person name="Fievet G."/>
            <person name="Helmstetter N."/>
            <person name="King M."/>
            <person name="Knapp S.J."/>
            <person name="Lai Z."/>
            <person name="Le Paslier M.C."/>
            <person name="Lippi Y."/>
            <person name="Lorenzon L."/>
            <person name="Mandel J.R."/>
            <person name="Marage G."/>
            <person name="Marchand G."/>
            <person name="Marquand E."/>
            <person name="Bret-Mestries E."/>
            <person name="Morien E."/>
            <person name="Nambeesan S."/>
            <person name="Nguyen T."/>
            <person name="Pegot-Espagnet P."/>
            <person name="Pouilly N."/>
            <person name="Raftis F."/>
            <person name="Sallet E."/>
            <person name="Schiex T."/>
            <person name="Thomas J."/>
            <person name="Vandecasteele C."/>
            <person name="Vares D."/>
            <person name="Vear F."/>
            <person name="Vautrin S."/>
            <person name="Crespi M."/>
            <person name="Mangin B."/>
            <person name="Burke J.M."/>
            <person name="Salse J."/>
            <person name="Munos S."/>
            <person name="Vincourt P."/>
            <person name="Rieseberg L.H."/>
            <person name="Langlade N.B."/>
        </authorList>
    </citation>
    <scope>NUCLEOTIDE SEQUENCE [LARGE SCALE GENOMIC DNA]</scope>
    <source>
        <strain evidence="10">cv. SF193</strain>
        <tissue evidence="8">Leaves</tissue>
    </source>
</reference>